<gene>
    <name evidence="2" type="ORF">HMPREF9440_02146</name>
</gene>
<dbReference type="AlphaFoldDB" id="H3KHA3"/>
<evidence type="ECO:0000256" key="1">
    <source>
        <dbReference type="SAM" id="Phobius"/>
    </source>
</evidence>
<reference evidence="2 3" key="1">
    <citation type="submission" date="2011-11" db="EMBL/GenBank/DDBJ databases">
        <authorList>
            <person name="Weinstock G."/>
            <person name="Sodergren E."/>
            <person name="Clifton S."/>
            <person name="Fulton L."/>
            <person name="Fulton B."/>
            <person name="Courtney L."/>
            <person name="Fronick C."/>
            <person name="Harrison M."/>
            <person name="Strong C."/>
            <person name="Farmer C."/>
            <person name="Delahaunty K."/>
            <person name="Markovic C."/>
            <person name="Hall O."/>
            <person name="Minx P."/>
            <person name="Tomlinson C."/>
            <person name="Mitreva M."/>
            <person name="Hou S."/>
            <person name="Chen J."/>
            <person name="Wollam A."/>
            <person name="Pepin K.H."/>
            <person name="Johnson M."/>
            <person name="Bhonagiri V."/>
            <person name="Zhang X."/>
            <person name="Suruliraj S."/>
            <person name="Warren W."/>
            <person name="Chinwalla A."/>
            <person name="Mardis E.R."/>
            <person name="Wilson R.K."/>
        </authorList>
    </citation>
    <scope>NUCLEOTIDE SEQUENCE [LARGE SCALE GENOMIC DNA]</scope>
    <source>
        <strain evidence="2 3">YIT 11816</strain>
    </source>
</reference>
<dbReference type="PATRIC" id="fig|762967.3.peg.1684"/>
<keyword evidence="1" id="KW-0812">Transmembrane</keyword>
<feature type="transmembrane region" description="Helical" evidence="1">
    <location>
        <begin position="141"/>
        <end position="164"/>
    </location>
</feature>
<proteinExistence type="predicted"/>
<dbReference type="STRING" id="762967.HMPREF9440_02146"/>
<organism evidence="2 3">
    <name type="scientific">Sutterella parvirubra YIT 11816</name>
    <dbReference type="NCBI Taxonomy" id="762967"/>
    <lineage>
        <taxon>Bacteria</taxon>
        <taxon>Pseudomonadati</taxon>
        <taxon>Pseudomonadota</taxon>
        <taxon>Betaproteobacteria</taxon>
        <taxon>Burkholderiales</taxon>
        <taxon>Sutterellaceae</taxon>
        <taxon>Sutterella</taxon>
    </lineage>
</organism>
<keyword evidence="1" id="KW-0472">Membrane</keyword>
<evidence type="ECO:0000313" key="2">
    <source>
        <dbReference type="EMBL" id="EHY30507.1"/>
    </source>
</evidence>
<dbReference type="OrthoDB" id="653003at2"/>
<sequence>MTRLDEREGRPGSADELGLPEDAPVYRAVGLSRDEVAELLTGRHVRRAEDGVWEVPIVLKSLRDAVETMVPVPLSHVNLNADLVGYVEEEAAEIPKKDPIRLVVLLPEAERAAADDGVLRALMRAYFRERLRRFRAEERQALRSVGAATFWGFVFMLGCQVVRWLANFPEHPTITSTISEGMLVLGWVALWNPYDRLLFAWWPALKKRRLVERLAGATLELRVLPFRLPD</sequence>
<dbReference type="Proteomes" id="UP000004956">
    <property type="component" value="Unassembled WGS sequence"/>
</dbReference>
<accession>H3KHA3</accession>
<evidence type="ECO:0000313" key="3">
    <source>
        <dbReference type="Proteomes" id="UP000004956"/>
    </source>
</evidence>
<protein>
    <submittedName>
        <fullName evidence="2">Uncharacterized protein</fullName>
    </submittedName>
</protein>
<keyword evidence="3" id="KW-1185">Reference proteome</keyword>
<dbReference type="EMBL" id="AFBQ01000324">
    <property type="protein sequence ID" value="EHY30507.1"/>
    <property type="molecule type" value="Genomic_DNA"/>
</dbReference>
<dbReference type="HOGENOM" id="CLU_112756_0_0_4"/>
<dbReference type="RefSeq" id="WP_008543406.1">
    <property type="nucleotide sequence ID" value="NZ_JH605010.1"/>
</dbReference>
<keyword evidence="1" id="KW-1133">Transmembrane helix</keyword>
<comment type="caution">
    <text evidence="2">The sequence shown here is derived from an EMBL/GenBank/DDBJ whole genome shotgun (WGS) entry which is preliminary data.</text>
</comment>
<name>H3KHA3_9BURK</name>